<dbReference type="InterPro" id="IPR023214">
    <property type="entry name" value="HAD_sf"/>
</dbReference>
<feature type="transmembrane region" description="Helical" evidence="8">
    <location>
        <begin position="164"/>
        <end position="184"/>
    </location>
</feature>
<proteinExistence type="predicted"/>
<evidence type="ECO:0000256" key="8">
    <source>
        <dbReference type="SAM" id="Phobius"/>
    </source>
</evidence>
<dbReference type="SUPFAM" id="SSF56784">
    <property type="entry name" value="HAD-like"/>
    <property type="match status" value="1"/>
</dbReference>
<evidence type="ECO:0000313" key="10">
    <source>
        <dbReference type="EMBL" id="TID25935.1"/>
    </source>
</evidence>
<dbReference type="InterPro" id="IPR036412">
    <property type="entry name" value="HAD-like_sf"/>
</dbReference>
<feature type="transmembrane region" description="Helical" evidence="8">
    <location>
        <begin position="337"/>
        <end position="361"/>
    </location>
</feature>
<feature type="region of interest" description="Disordered" evidence="7">
    <location>
        <begin position="541"/>
        <end position="587"/>
    </location>
</feature>
<keyword evidence="4" id="KW-0029">Amino-acid transport</keyword>
<evidence type="ECO:0000256" key="6">
    <source>
        <dbReference type="ARBA" id="ARBA00023136"/>
    </source>
</evidence>
<evidence type="ECO:0000256" key="7">
    <source>
        <dbReference type="SAM" id="MobiDB-lite"/>
    </source>
</evidence>
<feature type="transmembrane region" description="Helical" evidence="8">
    <location>
        <begin position="618"/>
        <end position="637"/>
    </location>
</feature>
<dbReference type="InterPro" id="IPR023198">
    <property type="entry name" value="PGP-like_dom2"/>
</dbReference>
<dbReference type="FunFam" id="1.20.1740.10:FF:000001">
    <property type="entry name" value="Amino acid permease"/>
    <property type="match status" value="1"/>
</dbReference>
<dbReference type="InterPro" id="IPR004840">
    <property type="entry name" value="Amino_acid_permease_CS"/>
</dbReference>
<keyword evidence="11" id="KW-1185">Reference proteome</keyword>
<dbReference type="EMBL" id="SNSC02000003">
    <property type="protein sequence ID" value="TID25935.1"/>
    <property type="molecule type" value="Genomic_DNA"/>
</dbReference>
<feature type="transmembrane region" description="Helical" evidence="8">
    <location>
        <begin position="296"/>
        <end position="316"/>
    </location>
</feature>
<dbReference type="InterPro" id="IPR050524">
    <property type="entry name" value="APC_YAT"/>
</dbReference>
<feature type="transmembrane region" description="Helical" evidence="8">
    <location>
        <begin position="367"/>
        <end position="391"/>
    </location>
</feature>
<feature type="transmembrane region" description="Helical" evidence="8">
    <location>
        <begin position="131"/>
        <end position="152"/>
    </location>
</feature>
<dbReference type="Gene3D" id="1.20.1740.10">
    <property type="entry name" value="Amino acid/polyamine transporter I"/>
    <property type="match status" value="1"/>
</dbReference>
<evidence type="ECO:0000256" key="5">
    <source>
        <dbReference type="ARBA" id="ARBA00022989"/>
    </source>
</evidence>
<feature type="domain" description="Amino acid permease/ SLC12A" evidence="9">
    <location>
        <begin position="31"/>
        <end position="470"/>
    </location>
</feature>
<dbReference type="Pfam" id="PF00702">
    <property type="entry name" value="Hydrolase"/>
    <property type="match status" value="1"/>
</dbReference>
<dbReference type="InterPro" id="IPR004841">
    <property type="entry name" value="AA-permease/SLC12A_dom"/>
</dbReference>
<keyword evidence="5 8" id="KW-1133">Transmembrane helix</keyword>
<dbReference type="PROSITE" id="PS00218">
    <property type="entry name" value="AMINO_ACID_PERMEASE_1"/>
    <property type="match status" value="1"/>
</dbReference>
<evidence type="ECO:0000256" key="3">
    <source>
        <dbReference type="ARBA" id="ARBA00022692"/>
    </source>
</evidence>
<evidence type="ECO:0000313" key="11">
    <source>
        <dbReference type="Proteomes" id="UP000298493"/>
    </source>
</evidence>
<sequence>MSLNSNDKKVAVSGTAESNERDLSIHEGDTTAASIWYGTGYAISYTGPVGALICFLIIGIDVYFVMQSLGEMSTLFPIQGAFVEHAGRFVDPALAFAIGWNYWYLWVTNLAGDYNSISLIMGLWTDKLPTYGWILIAWAFFQCTSLLGVVVYGEMEFWLASWKLLCVLVGFLVAILINTGAIGGDYIGFRFWKTPGPFVNGINGFGQTFVLAAVYYCGTEMLALTAAESKNPKKDLPRAIRQTFNRILIIFIGLVFFAGLIVPSNNDQLLNGSSKSGKSPWTIALVKAGWPGAGNLINVVMITAQLSSVNSCIYVASRTLVSLASTGRAPKFFAKTTANGVPVNAIVFSNFLGLLSLLNYTAGPGKIFGYLVAISGAATFIAWGFIGVTHIRMRNAWILQGHTLEELPYQALWYPYGVYFVIFLNFFLVFISGYSVFIGGFHAVDFVFDYIVIAIFIGLYVFWKVYKKTEWVTLEKMDLTSGRKLYMENGPVEVETAVEERKVFCSNRTPQPESPSPHFSAELPNLPFLLVKIPRKELNTQQLCGSRPPNDCRLRLPKTTQTSISRPGPEHETSQASTHRTHGYHKMDTSITRTTHIEIYTTDSPKAPRPLPPKRTKYVIFDIIGTLLSYDIFYTAVNSRIGSRLKAKGIHPLGFANAWMESADRENTFLQISGRHVPFPKVFQPLFYRTLMFQGISKPRDLFTDKDAAVLVDAYKRLRAREGVKECFEILKRGGFEVWALTSGDRERVKGYIIDNKIELDLEKVIFCEGLGVRKPHPIVYQHCLQKLMGKGKGDGDVWFAAAHMWDSAAAKRNGFKAAWCSVWEKEPVPEVFGQVDVIGESLVDMARKIVAAQS</sequence>
<dbReference type="GO" id="GO:0015171">
    <property type="term" value="F:amino acid transmembrane transporter activity"/>
    <property type="evidence" value="ECO:0007669"/>
    <property type="project" value="TreeGrafter"/>
</dbReference>
<dbReference type="Gene3D" id="3.40.50.1000">
    <property type="entry name" value="HAD superfamily/HAD-like"/>
    <property type="match status" value="1"/>
</dbReference>
<evidence type="ECO:0000259" key="9">
    <source>
        <dbReference type="Pfam" id="PF00324"/>
    </source>
</evidence>
<feature type="transmembrane region" description="Helical" evidence="8">
    <location>
        <begin position="446"/>
        <end position="466"/>
    </location>
</feature>
<evidence type="ECO:0000256" key="1">
    <source>
        <dbReference type="ARBA" id="ARBA00004141"/>
    </source>
</evidence>
<dbReference type="GO" id="GO:0016020">
    <property type="term" value="C:membrane"/>
    <property type="evidence" value="ECO:0007669"/>
    <property type="project" value="UniProtKB-SubCell"/>
</dbReference>
<dbReference type="Proteomes" id="UP000298493">
    <property type="component" value="Unassembled WGS sequence"/>
</dbReference>
<feature type="transmembrane region" description="Helical" evidence="8">
    <location>
        <begin position="204"/>
        <end position="224"/>
    </location>
</feature>
<dbReference type="Gene3D" id="1.10.150.240">
    <property type="entry name" value="Putative phosphatase, domain 2"/>
    <property type="match status" value="1"/>
</dbReference>
<keyword evidence="2" id="KW-0813">Transport</keyword>
<dbReference type="STRING" id="86259.A0A4Z1PBE8"/>
<accession>A0A4Z1PBE8</accession>
<evidence type="ECO:0000256" key="4">
    <source>
        <dbReference type="ARBA" id="ARBA00022970"/>
    </source>
</evidence>
<feature type="transmembrane region" description="Helical" evidence="8">
    <location>
        <begin position="42"/>
        <end position="65"/>
    </location>
</feature>
<evidence type="ECO:0000256" key="2">
    <source>
        <dbReference type="ARBA" id="ARBA00022448"/>
    </source>
</evidence>
<name>A0A4Z1PBE8_9PEZI</name>
<comment type="subcellular location">
    <subcellularLocation>
        <location evidence="1">Membrane</location>
        <topology evidence="1">Multi-pass membrane protein</topology>
    </subcellularLocation>
</comment>
<gene>
    <name evidence="10" type="ORF">E6O75_ATG03798</name>
</gene>
<dbReference type="PANTHER" id="PTHR43341:SF26">
    <property type="entry name" value="GENERAL AMINO ACID PERMEASE AGP3"/>
    <property type="match status" value="1"/>
</dbReference>
<keyword evidence="6 8" id="KW-0472">Membrane</keyword>
<keyword evidence="3 8" id="KW-0812">Transmembrane</keyword>
<feature type="transmembrane region" description="Helical" evidence="8">
    <location>
        <begin position="244"/>
        <end position="262"/>
    </location>
</feature>
<dbReference type="AlphaFoldDB" id="A0A4Z1PBE8"/>
<dbReference type="Pfam" id="PF00324">
    <property type="entry name" value="AA_permease"/>
    <property type="match status" value="1"/>
</dbReference>
<comment type="caution">
    <text evidence="10">The sequence shown here is derived from an EMBL/GenBank/DDBJ whole genome shotgun (WGS) entry which is preliminary data.</text>
</comment>
<feature type="transmembrane region" description="Helical" evidence="8">
    <location>
        <begin position="412"/>
        <end position="434"/>
    </location>
</feature>
<reference evidence="10 11" key="1">
    <citation type="submission" date="2019-04" db="EMBL/GenBank/DDBJ databases">
        <title>High contiguity whole genome sequence and gene annotation resource for two Venturia nashicola isolates.</title>
        <authorList>
            <person name="Prokchorchik M."/>
            <person name="Won K."/>
            <person name="Lee Y."/>
            <person name="Choi E.D."/>
            <person name="Segonzac C."/>
            <person name="Sohn K.H."/>
        </authorList>
    </citation>
    <scope>NUCLEOTIDE SEQUENCE [LARGE SCALE GENOMIC DNA]</scope>
    <source>
        <strain evidence="10 11">PRI2</strain>
    </source>
</reference>
<organism evidence="10 11">
    <name type="scientific">Venturia nashicola</name>
    <dbReference type="NCBI Taxonomy" id="86259"/>
    <lineage>
        <taxon>Eukaryota</taxon>
        <taxon>Fungi</taxon>
        <taxon>Dikarya</taxon>
        <taxon>Ascomycota</taxon>
        <taxon>Pezizomycotina</taxon>
        <taxon>Dothideomycetes</taxon>
        <taxon>Pleosporomycetidae</taxon>
        <taxon>Venturiales</taxon>
        <taxon>Venturiaceae</taxon>
        <taxon>Venturia</taxon>
    </lineage>
</organism>
<protein>
    <submittedName>
        <fullName evidence="10">Manganese transporter</fullName>
    </submittedName>
</protein>
<dbReference type="PANTHER" id="PTHR43341">
    <property type="entry name" value="AMINO ACID PERMEASE"/>
    <property type="match status" value="1"/>
</dbReference>